<dbReference type="PANTHER" id="PTHR13859">
    <property type="entry name" value="ATROPHIN-RELATED"/>
    <property type="match status" value="1"/>
</dbReference>
<feature type="compositionally biased region" description="Basic and acidic residues" evidence="5">
    <location>
        <begin position="483"/>
        <end position="492"/>
    </location>
</feature>
<dbReference type="InterPro" id="IPR009057">
    <property type="entry name" value="Homeodomain-like_sf"/>
</dbReference>
<name>A0A1D1Z5Q9_9ARAE</name>
<dbReference type="Pfam" id="PF24662">
    <property type="entry name" value="DUF7650"/>
    <property type="match status" value="1"/>
</dbReference>
<feature type="compositionally biased region" description="Polar residues" evidence="5">
    <location>
        <begin position="494"/>
        <end position="505"/>
    </location>
</feature>
<feature type="compositionally biased region" description="Polar residues" evidence="5">
    <location>
        <begin position="826"/>
        <end position="836"/>
    </location>
</feature>
<evidence type="ECO:0000256" key="4">
    <source>
        <dbReference type="ARBA" id="ARBA00023242"/>
    </source>
</evidence>
<feature type="region of interest" description="Disordered" evidence="5">
    <location>
        <begin position="557"/>
        <end position="597"/>
    </location>
</feature>
<feature type="region of interest" description="Disordered" evidence="5">
    <location>
        <begin position="483"/>
        <end position="506"/>
    </location>
</feature>
<dbReference type="PANTHER" id="PTHR13859:SF11">
    <property type="entry name" value="GRUNGE, ISOFORM J"/>
    <property type="match status" value="1"/>
</dbReference>
<keyword evidence="4" id="KW-0539">Nucleus</keyword>
<dbReference type="InterPro" id="IPR057712">
    <property type="entry name" value="DUF7952"/>
</dbReference>
<dbReference type="SUPFAM" id="SSF46689">
    <property type="entry name" value="Homeodomain-like"/>
    <property type="match status" value="1"/>
</dbReference>
<dbReference type="InterPro" id="IPR056067">
    <property type="entry name" value="DUF7650"/>
</dbReference>
<dbReference type="EMBL" id="GDJX01005715">
    <property type="protein sequence ID" value="JAT62221.1"/>
    <property type="molecule type" value="Transcribed_RNA"/>
</dbReference>
<dbReference type="Pfam" id="PF25826">
    <property type="entry name" value="DUF7952"/>
    <property type="match status" value="1"/>
</dbReference>
<feature type="domain" description="DUF7952" evidence="7">
    <location>
        <begin position="217"/>
        <end position="347"/>
    </location>
</feature>
<keyword evidence="2" id="KW-0805">Transcription regulation</keyword>
<feature type="compositionally biased region" description="Acidic residues" evidence="5">
    <location>
        <begin position="565"/>
        <end position="575"/>
    </location>
</feature>
<feature type="domain" description="DUF7650" evidence="6">
    <location>
        <begin position="385"/>
        <end position="471"/>
    </location>
</feature>
<reference evidence="8" key="1">
    <citation type="submission" date="2015-07" db="EMBL/GenBank/DDBJ databases">
        <title>Transcriptome Assembly of Anthurium amnicola.</title>
        <authorList>
            <person name="Suzuki J."/>
        </authorList>
    </citation>
    <scope>NUCLEOTIDE SEQUENCE</scope>
</reference>
<dbReference type="GO" id="GO:0005634">
    <property type="term" value="C:nucleus"/>
    <property type="evidence" value="ECO:0007669"/>
    <property type="project" value="UniProtKB-SubCell"/>
</dbReference>
<keyword evidence="3" id="KW-0804">Transcription</keyword>
<feature type="non-terminal residue" evidence="8">
    <location>
        <position position="1"/>
    </location>
</feature>
<evidence type="ECO:0000313" key="8">
    <source>
        <dbReference type="EMBL" id="JAT62221.1"/>
    </source>
</evidence>
<protein>
    <submittedName>
        <fullName evidence="8">Arginine-glutamic acid dipeptide repeats protein</fullName>
    </submittedName>
</protein>
<feature type="region of interest" description="Disordered" evidence="5">
    <location>
        <begin position="815"/>
        <end position="836"/>
    </location>
</feature>
<dbReference type="GO" id="GO:0003714">
    <property type="term" value="F:transcription corepressor activity"/>
    <property type="evidence" value="ECO:0007669"/>
    <property type="project" value="TreeGrafter"/>
</dbReference>
<comment type="subcellular location">
    <subcellularLocation>
        <location evidence="1">Nucleus</location>
    </subcellularLocation>
</comment>
<sequence length="918" mass="101410">YPPPQYTNSLSLACTGLERRRRISPPFPLNPAPQREPAAAAAEMDLLKLYHDEDSIADTSSDHLSTDSPDMNDIYEEPSISPRIGVEFQVELPLFERKAKCLGSVRRSVCIDTEADIGCLVSIGLDIPVMWVPDRDNEAISGATAIAENACTMQSVNLEGAHEMKFQGSSVGRREAEISKTHGTYCEASTYEDELLVQNQDHNKKYSPIPGLPITPWTNDERNTFILGLYIFGKSLVQLRRFMGCKKMGDVLSFYYGNFYRSVAHRRWSECRKMRSRRCILGQRIFSGWRQNELLQRLDPSLSEASRGAVLEATRELSEGRVSLEEYVYALKSTVGVKVLVEAVGIGVENYDLTGVASDPARANQAVSIRAEIPIGKACSSLTSGDIIKFLTGDFRLSKAKSNDLFWEAVWPRLLAKGWHSEQPKNHGSVTSRHALVFLMPGVKKFSGKLVKGKHYFDSVSDVLNKVASDPRLLELEVDGPKGESSIKDEYGWHTNNKMDQNGTSDEQHRCYLRPRLQICNSELMKFTVVDTSLVQGEPPYRVRELRSLPVVDTFGYGASGPGEVETDSSEDQPSSEDVSLTDQESDPNFFDDKKFGNSNSSVSKGLKSILSNNVVSVSKRRMPTNRQNADGQCPNLLSNADSVRGLKCQSGHGVKCGKPNYLSPVLKRQRLTACRYSESGCRTVSYSSGNQVTNEVNCLSTAMEVSDTFVAVAGPSKGKLLTNFSARSSPSESNEYIASGNCFSACGIGEVRSPCEAPHPRDLIDLNLPQFPPDFDVCEPFNAEVADNQDNLRLKFPSLPSERGQNLADPRAWENSNGMPVEQHPNVNARRQSTRNRPLTTRALEALASGFLTTRRRCKGTKATSSGNVASRSNRHLCKTVETSTGRTVDHGDTAYDLMDAKLEAMDEECSSNTDLS</sequence>
<evidence type="ECO:0000256" key="2">
    <source>
        <dbReference type="ARBA" id="ARBA00023015"/>
    </source>
</evidence>
<accession>A0A1D1Z5Q9</accession>
<dbReference type="AlphaFoldDB" id="A0A1D1Z5Q9"/>
<evidence type="ECO:0000259" key="6">
    <source>
        <dbReference type="Pfam" id="PF24662"/>
    </source>
</evidence>
<gene>
    <name evidence="8" type="primary">Rere_2</name>
    <name evidence="8" type="ORF">g.45045</name>
</gene>
<organism evidence="8">
    <name type="scientific">Anthurium amnicola</name>
    <dbReference type="NCBI Taxonomy" id="1678845"/>
    <lineage>
        <taxon>Eukaryota</taxon>
        <taxon>Viridiplantae</taxon>
        <taxon>Streptophyta</taxon>
        <taxon>Embryophyta</taxon>
        <taxon>Tracheophyta</taxon>
        <taxon>Spermatophyta</taxon>
        <taxon>Magnoliopsida</taxon>
        <taxon>Liliopsida</taxon>
        <taxon>Araceae</taxon>
        <taxon>Pothoideae</taxon>
        <taxon>Potheae</taxon>
        <taxon>Anthurium</taxon>
    </lineage>
</organism>
<evidence type="ECO:0000256" key="5">
    <source>
        <dbReference type="SAM" id="MobiDB-lite"/>
    </source>
</evidence>
<evidence type="ECO:0000256" key="1">
    <source>
        <dbReference type="ARBA" id="ARBA00004123"/>
    </source>
</evidence>
<proteinExistence type="predicted"/>
<evidence type="ECO:0000256" key="3">
    <source>
        <dbReference type="ARBA" id="ARBA00023163"/>
    </source>
</evidence>
<evidence type="ECO:0000259" key="7">
    <source>
        <dbReference type="Pfam" id="PF25826"/>
    </source>
</evidence>